<sequence length="66" mass="7723">MRLVLISQTTLKLCCSQAGYHQPEFQIYFNVISDCCHSYLFATTRRQMIFRKFYIPASAQQKGQPD</sequence>
<gene>
    <name evidence="1" type="ORF">T03_3555</name>
</gene>
<accession>A0A0V1ALH1</accession>
<evidence type="ECO:0000313" key="1">
    <source>
        <dbReference type="EMBL" id="KRY25043.1"/>
    </source>
</evidence>
<dbReference type="AlphaFoldDB" id="A0A0V1ALH1"/>
<comment type="caution">
    <text evidence="1">The sequence shown here is derived from an EMBL/GenBank/DDBJ whole genome shotgun (WGS) entry which is preliminary data.</text>
</comment>
<proteinExistence type="predicted"/>
<name>A0A0V1ALH1_TRIBR</name>
<organism evidence="1 2">
    <name type="scientific">Trichinella britovi</name>
    <name type="common">Parasitic roundworm</name>
    <dbReference type="NCBI Taxonomy" id="45882"/>
    <lineage>
        <taxon>Eukaryota</taxon>
        <taxon>Metazoa</taxon>
        <taxon>Ecdysozoa</taxon>
        <taxon>Nematoda</taxon>
        <taxon>Enoplea</taxon>
        <taxon>Dorylaimia</taxon>
        <taxon>Trichinellida</taxon>
        <taxon>Trichinellidae</taxon>
        <taxon>Trichinella</taxon>
    </lineage>
</organism>
<keyword evidence="2" id="KW-1185">Reference proteome</keyword>
<dbReference type="EMBL" id="JYDI01002602">
    <property type="protein sequence ID" value="KRY25043.1"/>
    <property type="molecule type" value="Genomic_DNA"/>
</dbReference>
<dbReference type="Proteomes" id="UP000054653">
    <property type="component" value="Unassembled WGS sequence"/>
</dbReference>
<evidence type="ECO:0000313" key="2">
    <source>
        <dbReference type="Proteomes" id="UP000054653"/>
    </source>
</evidence>
<protein>
    <submittedName>
        <fullName evidence="1">Uncharacterized protein</fullName>
    </submittedName>
</protein>
<reference evidence="1 2" key="1">
    <citation type="submission" date="2015-01" db="EMBL/GenBank/DDBJ databases">
        <title>Evolution of Trichinella species and genotypes.</title>
        <authorList>
            <person name="Korhonen P.K."/>
            <person name="Edoardo P."/>
            <person name="Giuseppe L.R."/>
            <person name="Gasser R.B."/>
        </authorList>
    </citation>
    <scope>NUCLEOTIDE SEQUENCE [LARGE SCALE GENOMIC DNA]</scope>
    <source>
        <strain evidence="1">ISS120</strain>
    </source>
</reference>